<dbReference type="PANTHER" id="PTHR10948:SF23">
    <property type="entry name" value="TRANSPOSASE INSI FOR INSERTION SEQUENCE ELEMENT IS30A-RELATED"/>
    <property type="match status" value="1"/>
</dbReference>
<comment type="caution">
    <text evidence="3">The sequence shown here is derived from an EMBL/GenBank/DDBJ whole genome shotgun (WGS) entry which is preliminary data.</text>
</comment>
<dbReference type="RefSeq" id="WP_377733011.1">
    <property type="nucleotide sequence ID" value="NZ_JBHSRI010000005.1"/>
</dbReference>
<dbReference type="InterPro" id="IPR001584">
    <property type="entry name" value="Integrase_cat-core"/>
</dbReference>
<dbReference type="InterPro" id="IPR053392">
    <property type="entry name" value="Transposase_IS30-like"/>
</dbReference>
<dbReference type="Proteomes" id="UP001596170">
    <property type="component" value="Unassembled WGS sequence"/>
</dbReference>
<dbReference type="PANTHER" id="PTHR10948">
    <property type="entry name" value="TRANSPOSASE"/>
    <property type="match status" value="1"/>
</dbReference>
<dbReference type="InterPro" id="IPR036397">
    <property type="entry name" value="RNaseH_sf"/>
</dbReference>
<feature type="domain" description="Integrase catalytic" evidence="2">
    <location>
        <begin position="150"/>
        <end position="310"/>
    </location>
</feature>
<name>A0ABW1L4P2_9BACL</name>
<reference evidence="4" key="1">
    <citation type="journal article" date="2019" name="Int. J. Syst. Evol. Microbiol.">
        <title>The Global Catalogue of Microorganisms (GCM) 10K type strain sequencing project: providing services to taxonomists for standard genome sequencing and annotation.</title>
        <authorList>
            <consortium name="The Broad Institute Genomics Platform"/>
            <consortium name="The Broad Institute Genome Sequencing Center for Infectious Disease"/>
            <person name="Wu L."/>
            <person name="Ma J."/>
        </authorList>
    </citation>
    <scope>NUCLEOTIDE SEQUENCE [LARGE SCALE GENOMIC DNA]</scope>
    <source>
        <strain evidence="4">CCUG 54527</strain>
    </source>
</reference>
<evidence type="ECO:0000256" key="1">
    <source>
        <dbReference type="SAM" id="MobiDB-lite"/>
    </source>
</evidence>
<evidence type="ECO:0000259" key="2">
    <source>
        <dbReference type="PROSITE" id="PS50994"/>
    </source>
</evidence>
<keyword evidence="4" id="KW-1185">Reference proteome</keyword>
<organism evidence="3 4">
    <name type="scientific">Paenisporosarcina macmurdoensis</name>
    <dbReference type="NCBI Taxonomy" id="212659"/>
    <lineage>
        <taxon>Bacteria</taxon>
        <taxon>Bacillati</taxon>
        <taxon>Bacillota</taxon>
        <taxon>Bacilli</taxon>
        <taxon>Bacillales</taxon>
        <taxon>Caryophanaceae</taxon>
        <taxon>Paenisporosarcina</taxon>
    </lineage>
</organism>
<accession>A0ABW1L4P2</accession>
<sequence length="323" mass="37442">MSYTHLTSTELVFIEEYHSLGHTGRKIAKNLKRGHETIYRVIRQLLDGFTALDIYLTYKENKSNCGRTNIELPSSEIDYINEKTRQDWTPDVIVGRNEKPISCSRSTLYRLFKSGVFNQENLPMKGKRKPNGHQEKRGKQAFRRSILDRDSEHPNYQKEFGHLEGDTIVGRHHKSAIITLVERVSKCIIAIKPAGRKAGNIEEAINHWFDQLPKHLFKLIIFDCGKEFSNWKNISNHHDIDIYFADPGTPSQRALDEHSNGLLRQNGLPKEMDFRPVAQDYISSVALRRNHIPRKSLNYQTPIECFMEHVAEHVDQDILSRLI</sequence>
<dbReference type="SUPFAM" id="SSF53098">
    <property type="entry name" value="Ribonuclease H-like"/>
    <property type="match status" value="1"/>
</dbReference>
<dbReference type="EMBL" id="JBHSRI010000005">
    <property type="protein sequence ID" value="MFC6038909.1"/>
    <property type="molecule type" value="Genomic_DNA"/>
</dbReference>
<evidence type="ECO:0000313" key="3">
    <source>
        <dbReference type="EMBL" id="MFC6038909.1"/>
    </source>
</evidence>
<protein>
    <submittedName>
        <fullName evidence="3">IS30 family transposase</fullName>
    </submittedName>
</protein>
<evidence type="ECO:0000313" key="4">
    <source>
        <dbReference type="Proteomes" id="UP001596170"/>
    </source>
</evidence>
<dbReference type="InterPro" id="IPR051917">
    <property type="entry name" value="Transposase-Integrase"/>
</dbReference>
<dbReference type="InterPro" id="IPR012337">
    <property type="entry name" value="RNaseH-like_sf"/>
</dbReference>
<dbReference type="NCBIfam" id="NF033563">
    <property type="entry name" value="transpos_IS30"/>
    <property type="match status" value="1"/>
</dbReference>
<dbReference type="Gene3D" id="1.10.10.60">
    <property type="entry name" value="Homeodomain-like"/>
    <property type="match status" value="1"/>
</dbReference>
<gene>
    <name evidence="3" type="ORF">ACFPYN_05505</name>
</gene>
<dbReference type="PROSITE" id="PS50994">
    <property type="entry name" value="INTEGRASE"/>
    <property type="match status" value="1"/>
</dbReference>
<feature type="region of interest" description="Disordered" evidence="1">
    <location>
        <begin position="122"/>
        <end position="148"/>
    </location>
</feature>
<proteinExistence type="predicted"/>
<dbReference type="Gene3D" id="3.30.420.10">
    <property type="entry name" value="Ribonuclease H-like superfamily/Ribonuclease H"/>
    <property type="match status" value="1"/>
</dbReference>